<evidence type="ECO:0000313" key="3">
    <source>
        <dbReference type="Proteomes" id="UP001497516"/>
    </source>
</evidence>
<dbReference type="AlphaFoldDB" id="A0AAV2E819"/>
<gene>
    <name evidence="2" type="ORF">LTRI10_LOCUS23158</name>
</gene>
<dbReference type="Proteomes" id="UP001497516">
    <property type="component" value="Chromosome 4"/>
</dbReference>
<dbReference type="Pfam" id="PF13966">
    <property type="entry name" value="zf-RVT"/>
    <property type="match status" value="1"/>
</dbReference>
<proteinExistence type="predicted"/>
<dbReference type="InterPro" id="IPR026960">
    <property type="entry name" value="RVT-Znf"/>
</dbReference>
<keyword evidence="3" id="KW-1185">Reference proteome</keyword>
<protein>
    <recommendedName>
        <fullName evidence="1">Reverse transcriptase zinc-binding domain-containing protein</fullName>
    </recommendedName>
</protein>
<feature type="domain" description="Reverse transcriptase zinc-binding" evidence="1">
    <location>
        <begin position="15"/>
        <end position="105"/>
    </location>
</feature>
<organism evidence="2 3">
    <name type="scientific">Linum trigynum</name>
    <dbReference type="NCBI Taxonomy" id="586398"/>
    <lineage>
        <taxon>Eukaryota</taxon>
        <taxon>Viridiplantae</taxon>
        <taxon>Streptophyta</taxon>
        <taxon>Embryophyta</taxon>
        <taxon>Tracheophyta</taxon>
        <taxon>Spermatophyta</taxon>
        <taxon>Magnoliopsida</taxon>
        <taxon>eudicotyledons</taxon>
        <taxon>Gunneridae</taxon>
        <taxon>Pentapetalae</taxon>
        <taxon>rosids</taxon>
        <taxon>fabids</taxon>
        <taxon>Malpighiales</taxon>
        <taxon>Linaceae</taxon>
        <taxon>Linum</taxon>
    </lineage>
</organism>
<evidence type="ECO:0000313" key="2">
    <source>
        <dbReference type="EMBL" id="CAL1381803.1"/>
    </source>
</evidence>
<dbReference type="EMBL" id="OZ034817">
    <property type="protein sequence ID" value="CAL1381803.1"/>
    <property type="molecule type" value="Genomic_DNA"/>
</dbReference>
<evidence type="ECO:0000259" key="1">
    <source>
        <dbReference type="Pfam" id="PF13966"/>
    </source>
</evidence>
<accession>A0AAV2E819</accession>
<sequence length="154" mass="18961">MEDKLIWDKEKSGRYSVKSAYRLWEDRNIEEEGELYTLVNWKRFWNLKIPPKVKIFVWRWLNNIIPTGARIFDRMQKSSEGCPFRDLRETQEHIFHQCDWVRRVWRYSPMNSCVERGEVLTSEEWFCELQETESDEKLGEFLVALWFIWDQRNC</sequence>
<reference evidence="2 3" key="1">
    <citation type="submission" date="2024-04" db="EMBL/GenBank/DDBJ databases">
        <authorList>
            <person name="Fracassetti M."/>
        </authorList>
    </citation>
    <scope>NUCLEOTIDE SEQUENCE [LARGE SCALE GENOMIC DNA]</scope>
</reference>
<name>A0AAV2E819_9ROSI</name>